<accession>A0A518CZA3</accession>
<dbReference type="RefSeq" id="WP_145186230.1">
    <property type="nucleotide sequence ID" value="NZ_CP036290.1"/>
</dbReference>
<proteinExistence type="predicted"/>
<keyword evidence="4" id="KW-1185">Reference proteome</keyword>
<dbReference type="PROSITE" id="PS51903">
    <property type="entry name" value="CLP_R"/>
    <property type="match status" value="1"/>
</dbReference>
<evidence type="ECO:0000259" key="2">
    <source>
        <dbReference type="PROSITE" id="PS51903"/>
    </source>
</evidence>
<protein>
    <submittedName>
        <fullName evidence="3">Clp amino terminal domain protein</fullName>
    </submittedName>
</protein>
<name>A0A518CZA3_9BACT</name>
<gene>
    <name evidence="3" type="ORF">Pla163_16360</name>
</gene>
<evidence type="ECO:0000313" key="3">
    <source>
        <dbReference type="EMBL" id="QDU84525.1"/>
    </source>
</evidence>
<evidence type="ECO:0000313" key="4">
    <source>
        <dbReference type="Proteomes" id="UP000319342"/>
    </source>
</evidence>
<dbReference type="OrthoDB" id="571071at2"/>
<reference evidence="3 4" key="1">
    <citation type="submission" date="2019-02" db="EMBL/GenBank/DDBJ databases">
        <title>Deep-cultivation of Planctomycetes and their phenomic and genomic characterization uncovers novel biology.</title>
        <authorList>
            <person name="Wiegand S."/>
            <person name="Jogler M."/>
            <person name="Boedeker C."/>
            <person name="Pinto D."/>
            <person name="Vollmers J."/>
            <person name="Rivas-Marin E."/>
            <person name="Kohn T."/>
            <person name="Peeters S.H."/>
            <person name="Heuer A."/>
            <person name="Rast P."/>
            <person name="Oberbeckmann S."/>
            <person name="Bunk B."/>
            <person name="Jeske O."/>
            <person name="Meyerdierks A."/>
            <person name="Storesund J.E."/>
            <person name="Kallscheuer N."/>
            <person name="Luecker S."/>
            <person name="Lage O.M."/>
            <person name="Pohl T."/>
            <person name="Merkel B.J."/>
            <person name="Hornburger P."/>
            <person name="Mueller R.-W."/>
            <person name="Bruemmer F."/>
            <person name="Labrenz M."/>
            <person name="Spormann A.M."/>
            <person name="Op den Camp H."/>
            <person name="Overmann J."/>
            <person name="Amann R."/>
            <person name="Jetten M.S.M."/>
            <person name="Mascher T."/>
            <person name="Medema M.H."/>
            <person name="Devos D.P."/>
            <person name="Kaster A.-K."/>
            <person name="Ovreas L."/>
            <person name="Rohde M."/>
            <person name="Galperin M.Y."/>
            <person name="Jogler C."/>
        </authorList>
    </citation>
    <scope>NUCLEOTIDE SEQUENCE [LARGE SCALE GENOMIC DNA]</scope>
    <source>
        <strain evidence="3 4">Pla163</strain>
    </source>
</reference>
<organism evidence="3 4">
    <name type="scientific">Rohdeia mirabilis</name>
    <dbReference type="NCBI Taxonomy" id="2528008"/>
    <lineage>
        <taxon>Bacteria</taxon>
        <taxon>Pseudomonadati</taxon>
        <taxon>Planctomycetota</taxon>
        <taxon>Planctomycetia</taxon>
        <taxon>Planctomycetia incertae sedis</taxon>
        <taxon>Rohdeia</taxon>
    </lineage>
</organism>
<dbReference type="Gene3D" id="1.10.1780.10">
    <property type="entry name" value="Clp, N-terminal domain"/>
    <property type="match status" value="2"/>
</dbReference>
<evidence type="ECO:0000256" key="1">
    <source>
        <dbReference type="PROSITE-ProRule" id="PRU01251"/>
    </source>
</evidence>
<dbReference type="InterPro" id="IPR036628">
    <property type="entry name" value="Clp_N_dom_sf"/>
</dbReference>
<feature type="domain" description="Clp R" evidence="2">
    <location>
        <begin position="91"/>
        <end position="259"/>
    </location>
</feature>
<dbReference type="Pfam" id="PF02861">
    <property type="entry name" value="Clp_N"/>
    <property type="match status" value="2"/>
</dbReference>
<sequence length="276" mass="29494">MNDQQPQQRSLFEFFDNDSRTVMNTARDEVVRTKREGLEAEHLFGAILAGNFEGVDGVLTAAELDKAALQSALDEVSGMGDAEAPPEQMPVGQAAQAAIQVALQAALQAAGQMLHGHVRPEHLVLGLIQTPDSNVDKALQKVGSSRDVLGRALMARLQVIPQNEEAKRRAAEAQREQAAQQRAGGGAGASMAGMTESAQRVVARARKVAGELRHGQVGTVHLLLALLEDEDRMTSNVFFKVGVRGEEVRAELLRTLRAEDHQAEPAAVAASTGDEA</sequence>
<dbReference type="EMBL" id="CP036290">
    <property type="protein sequence ID" value="QDU84525.1"/>
    <property type="molecule type" value="Genomic_DNA"/>
</dbReference>
<dbReference type="InterPro" id="IPR004176">
    <property type="entry name" value="Clp_R_N"/>
</dbReference>
<dbReference type="Proteomes" id="UP000319342">
    <property type="component" value="Chromosome"/>
</dbReference>
<dbReference type="SUPFAM" id="SSF81923">
    <property type="entry name" value="Double Clp-N motif"/>
    <property type="match status" value="3"/>
</dbReference>
<keyword evidence="1" id="KW-0677">Repeat</keyword>
<dbReference type="AlphaFoldDB" id="A0A518CZA3"/>